<dbReference type="InterPro" id="IPR013767">
    <property type="entry name" value="PAS_fold"/>
</dbReference>
<dbReference type="SMART" id="SM00267">
    <property type="entry name" value="GGDEF"/>
    <property type="match status" value="1"/>
</dbReference>
<dbReference type="InterPro" id="IPR001633">
    <property type="entry name" value="EAL_dom"/>
</dbReference>
<dbReference type="PROSITE" id="PS50113">
    <property type="entry name" value="PAC"/>
    <property type="match status" value="2"/>
</dbReference>
<dbReference type="AlphaFoldDB" id="A0A369WCM7"/>
<dbReference type="SUPFAM" id="SSF55073">
    <property type="entry name" value="Nucleotide cyclase"/>
    <property type="match status" value="1"/>
</dbReference>
<dbReference type="CDD" id="cd01949">
    <property type="entry name" value="GGDEF"/>
    <property type="match status" value="1"/>
</dbReference>
<dbReference type="SUPFAM" id="SSF141868">
    <property type="entry name" value="EAL domain-like"/>
    <property type="match status" value="1"/>
</dbReference>
<dbReference type="InterPro" id="IPR013656">
    <property type="entry name" value="PAS_4"/>
</dbReference>
<feature type="domain" description="GGDEF" evidence="10">
    <location>
        <begin position="586"/>
        <end position="719"/>
    </location>
</feature>
<comment type="caution">
    <text evidence="11">The sequence shown here is derived from an EMBL/GenBank/DDBJ whole genome shotgun (WGS) entry which is preliminary data.</text>
</comment>
<dbReference type="GO" id="GO:0007165">
    <property type="term" value="P:signal transduction"/>
    <property type="evidence" value="ECO:0007669"/>
    <property type="project" value="InterPro"/>
</dbReference>
<evidence type="ECO:0000313" key="12">
    <source>
        <dbReference type="Proteomes" id="UP000253769"/>
    </source>
</evidence>
<evidence type="ECO:0000256" key="1">
    <source>
        <dbReference type="ARBA" id="ARBA00001946"/>
    </source>
</evidence>
<dbReference type="InterPro" id="IPR000160">
    <property type="entry name" value="GGDEF_dom"/>
</dbReference>
<dbReference type="EMBL" id="QQOH01000004">
    <property type="protein sequence ID" value="RDE19063.1"/>
    <property type="molecule type" value="Genomic_DNA"/>
</dbReference>
<evidence type="ECO:0000256" key="2">
    <source>
        <dbReference type="ARBA" id="ARBA00012282"/>
    </source>
</evidence>
<dbReference type="CDD" id="cd06225">
    <property type="entry name" value="HAMP"/>
    <property type="match status" value="1"/>
</dbReference>
<sequence length="987" mass="111802">MNLTLKSKLLITIGLVFICSFGAVIYYDYQNAREEIIANLKNEATTIQGVLRATRKVYRHQFITSGVPLNDKTVGFLPAHALNRISDEFNNWVKSGLSFNNVSDRPRNPKQQADNVELEAMAFFRKNPQVKQRIRYFQDEQGRSFYHYASPLWITQSCLQCHGKREDAPLSIQTLYTQSFGYQLGELRGILSIKLPSTLLEERINQHLWGSIATYFAAFLMTFLAVFWLLKHNILNRLKLLTQASSRMASGEYRVRINSRGNDEISAVANAFDSMAEAVESRDQTLRDSEQRSRAIFESSGEGIVVIDEKGWVREANRTSGQIFGYPEQRLTNTSALNLLPTEGRFSQLRKLIRFIRSGPNSTEGLNRVEVNGQRQNGEIFPLELNVNDLTLDNEHFYLAVVEDISERKQAEQALLRKQEFLQTVIDGVVDPIMVIDTNYRIIMTNSVARQNIPEHLASKSVLYCHQVSHHSDVPCSGDEHPCPLRDVMESEKPVTVVHEHHLKDDRIATVELDASPFWGENGKLEGIIEVARDMTEHLETERQLRENEERLLYQASHDDLTELSNRSLFNSRLEHAIDRSEREGHRIAVLFLDLDRFKNINDSLGHDIGDGMLQEVAKRLAAGIRKEDTVARMGGDEFTIILEGIPDTENAAVVARKCLEILSEKMTVRGIELFPSVSIGISLYPEDATTVEGLMKCADSAMYRAKEAGRNTYQFYTPDMNEYSYRLLMLEADLRQALEKDQLLLHFQPQFNLIDGSLVGAEALIRWHHPERGMISPGDFIPLAEDTGLIVPIGEWVLSQATKQLRQWHQRGLTQMKIAVNVSARQFNRDLPELVARTLKENQLDPAALELEITESVLMENAETSTSVLKDLEQMGLTLAIDDFGTGYSSLSYLKQFPISTLKIDRSFIMDLPEDEDDKAIVSSVVALAKNMQLDVVAEGVETQVQLNYLQQLGCNQAQGFLLGRPLACSEFEQRFLPPETASPSE</sequence>
<dbReference type="InterPro" id="IPR035965">
    <property type="entry name" value="PAS-like_dom_sf"/>
</dbReference>
<dbReference type="SUPFAM" id="SSF158472">
    <property type="entry name" value="HAMP domain-like"/>
    <property type="match status" value="1"/>
</dbReference>
<evidence type="ECO:0000256" key="5">
    <source>
        <dbReference type="SAM" id="Phobius"/>
    </source>
</evidence>
<dbReference type="Gene3D" id="3.20.20.450">
    <property type="entry name" value="EAL domain"/>
    <property type="match status" value="1"/>
</dbReference>
<dbReference type="PANTHER" id="PTHR44757:SF2">
    <property type="entry name" value="BIOFILM ARCHITECTURE MAINTENANCE PROTEIN MBAA"/>
    <property type="match status" value="1"/>
</dbReference>
<dbReference type="GO" id="GO:0006355">
    <property type="term" value="P:regulation of DNA-templated transcription"/>
    <property type="evidence" value="ECO:0007669"/>
    <property type="project" value="InterPro"/>
</dbReference>
<dbReference type="InterPro" id="IPR035919">
    <property type="entry name" value="EAL_sf"/>
</dbReference>
<dbReference type="PANTHER" id="PTHR44757">
    <property type="entry name" value="DIGUANYLATE CYCLASE DGCP"/>
    <property type="match status" value="1"/>
</dbReference>
<dbReference type="PROSITE" id="PS50887">
    <property type="entry name" value="GGDEF"/>
    <property type="match status" value="1"/>
</dbReference>
<feature type="domain" description="PAC" evidence="7">
    <location>
        <begin position="491"/>
        <end position="547"/>
    </location>
</feature>
<dbReference type="EC" id="3.1.4.52" evidence="2"/>
<evidence type="ECO:0000259" key="6">
    <source>
        <dbReference type="PROSITE" id="PS50112"/>
    </source>
</evidence>
<keyword evidence="12" id="KW-1185">Reference proteome</keyword>
<keyword evidence="5" id="KW-1133">Transmembrane helix</keyword>
<evidence type="ECO:0000259" key="10">
    <source>
        <dbReference type="PROSITE" id="PS50887"/>
    </source>
</evidence>
<dbReference type="Pfam" id="PF00563">
    <property type="entry name" value="EAL"/>
    <property type="match status" value="1"/>
</dbReference>
<dbReference type="SMART" id="SM00086">
    <property type="entry name" value="PAC"/>
    <property type="match status" value="2"/>
</dbReference>
<comment type="cofactor">
    <cofactor evidence="1">
        <name>Mg(2+)</name>
        <dbReference type="ChEBI" id="CHEBI:18420"/>
    </cofactor>
</comment>
<protein>
    <recommendedName>
        <fullName evidence="2">cyclic-guanylate-specific phosphodiesterase</fullName>
        <ecNumber evidence="2">3.1.4.52</ecNumber>
    </recommendedName>
</protein>
<evidence type="ECO:0000256" key="3">
    <source>
        <dbReference type="ARBA" id="ARBA00022636"/>
    </source>
</evidence>
<dbReference type="CDD" id="cd01948">
    <property type="entry name" value="EAL"/>
    <property type="match status" value="1"/>
</dbReference>
<gene>
    <name evidence="11" type="ORF">DV711_15845</name>
</gene>
<feature type="domain" description="EAL" evidence="8">
    <location>
        <begin position="728"/>
        <end position="981"/>
    </location>
</feature>
<comment type="catalytic activity">
    <reaction evidence="4">
        <text>3',3'-c-di-GMP + H2O = 5'-phosphoguanylyl(3'-&gt;5')guanosine + H(+)</text>
        <dbReference type="Rhea" id="RHEA:24902"/>
        <dbReference type="ChEBI" id="CHEBI:15377"/>
        <dbReference type="ChEBI" id="CHEBI:15378"/>
        <dbReference type="ChEBI" id="CHEBI:58754"/>
        <dbReference type="ChEBI" id="CHEBI:58805"/>
        <dbReference type="EC" id="3.1.4.52"/>
    </reaction>
    <physiologicalReaction direction="left-to-right" evidence="4">
        <dbReference type="Rhea" id="RHEA:24903"/>
    </physiologicalReaction>
</comment>
<dbReference type="GO" id="GO:0071111">
    <property type="term" value="F:cyclic-guanylate-specific phosphodiesterase activity"/>
    <property type="evidence" value="ECO:0007669"/>
    <property type="project" value="UniProtKB-EC"/>
</dbReference>
<dbReference type="NCBIfam" id="TIGR00254">
    <property type="entry name" value="GGDEF"/>
    <property type="match status" value="1"/>
</dbReference>
<dbReference type="SMART" id="SM00052">
    <property type="entry name" value="EAL"/>
    <property type="match status" value="1"/>
</dbReference>
<feature type="domain" description="PAC" evidence="7">
    <location>
        <begin position="367"/>
        <end position="417"/>
    </location>
</feature>
<dbReference type="FunFam" id="3.20.20.450:FF:000001">
    <property type="entry name" value="Cyclic di-GMP phosphodiesterase yahA"/>
    <property type="match status" value="1"/>
</dbReference>
<dbReference type="PROSITE" id="PS50883">
    <property type="entry name" value="EAL"/>
    <property type="match status" value="1"/>
</dbReference>
<feature type="transmembrane region" description="Helical" evidence="5">
    <location>
        <begin position="208"/>
        <end position="230"/>
    </location>
</feature>
<reference evidence="11 12" key="1">
    <citation type="submission" date="2018-07" db="EMBL/GenBank/DDBJ databases">
        <title>Motiliproteus coralliicola sp. nov., a bacterium isolated from Coral.</title>
        <authorList>
            <person name="Wang G."/>
        </authorList>
    </citation>
    <scope>NUCLEOTIDE SEQUENCE [LARGE SCALE GENOMIC DNA]</scope>
    <source>
        <strain evidence="11 12">C34</strain>
    </source>
</reference>
<dbReference type="InterPro" id="IPR021796">
    <property type="entry name" value="Tll0287-like_dom"/>
</dbReference>
<dbReference type="Gene3D" id="6.10.340.10">
    <property type="match status" value="1"/>
</dbReference>
<keyword evidence="5" id="KW-0812">Transmembrane</keyword>
<dbReference type="InterPro" id="IPR052155">
    <property type="entry name" value="Biofilm_reg_signaling"/>
</dbReference>
<proteinExistence type="predicted"/>
<dbReference type="InterPro" id="IPR003660">
    <property type="entry name" value="HAMP_dom"/>
</dbReference>
<dbReference type="InterPro" id="IPR000700">
    <property type="entry name" value="PAS-assoc_C"/>
</dbReference>
<dbReference type="InterPro" id="IPR043128">
    <property type="entry name" value="Rev_trsase/Diguanyl_cyclase"/>
</dbReference>
<evidence type="ECO:0000259" key="8">
    <source>
        <dbReference type="PROSITE" id="PS50883"/>
    </source>
</evidence>
<dbReference type="GO" id="GO:0071732">
    <property type="term" value="P:cellular response to nitric oxide"/>
    <property type="evidence" value="ECO:0007669"/>
    <property type="project" value="UniProtKB-ARBA"/>
</dbReference>
<dbReference type="PROSITE" id="PS50112">
    <property type="entry name" value="PAS"/>
    <property type="match status" value="1"/>
</dbReference>
<dbReference type="InterPro" id="IPR001610">
    <property type="entry name" value="PAC"/>
</dbReference>
<dbReference type="SUPFAM" id="SSF55785">
    <property type="entry name" value="PYP-like sensor domain (PAS domain)"/>
    <property type="match status" value="2"/>
</dbReference>
<dbReference type="SMART" id="SM00091">
    <property type="entry name" value="PAS"/>
    <property type="match status" value="2"/>
</dbReference>
<dbReference type="FunFam" id="3.30.70.270:FF:000001">
    <property type="entry name" value="Diguanylate cyclase domain protein"/>
    <property type="match status" value="1"/>
</dbReference>
<dbReference type="Proteomes" id="UP000253769">
    <property type="component" value="Unassembled WGS sequence"/>
</dbReference>
<dbReference type="Pfam" id="PF00672">
    <property type="entry name" value="HAMP"/>
    <property type="match status" value="1"/>
</dbReference>
<evidence type="ECO:0000313" key="11">
    <source>
        <dbReference type="EMBL" id="RDE19063.1"/>
    </source>
</evidence>
<name>A0A369WCM7_9GAMM</name>
<feature type="transmembrane region" description="Helical" evidence="5">
    <location>
        <begin position="9"/>
        <end position="27"/>
    </location>
</feature>
<feature type="domain" description="PAS" evidence="6">
    <location>
        <begin position="289"/>
        <end position="359"/>
    </location>
</feature>
<dbReference type="Pfam" id="PF08448">
    <property type="entry name" value="PAS_4"/>
    <property type="match status" value="1"/>
</dbReference>
<evidence type="ECO:0000259" key="9">
    <source>
        <dbReference type="PROSITE" id="PS50885"/>
    </source>
</evidence>
<dbReference type="GO" id="GO:0016020">
    <property type="term" value="C:membrane"/>
    <property type="evidence" value="ECO:0007669"/>
    <property type="project" value="InterPro"/>
</dbReference>
<dbReference type="SMART" id="SM00304">
    <property type="entry name" value="HAMP"/>
    <property type="match status" value="1"/>
</dbReference>
<feature type="domain" description="HAMP" evidence="9">
    <location>
        <begin position="232"/>
        <end position="284"/>
    </location>
</feature>
<organism evidence="11 12">
    <name type="scientific">Motiliproteus coralliicola</name>
    <dbReference type="NCBI Taxonomy" id="2283196"/>
    <lineage>
        <taxon>Bacteria</taxon>
        <taxon>Pseudomonadati</taxon>
        <taxon>Pseudomonadota</taxon>
        <taxon>Gammaproteobacteria</taxon>
        <taxon>Oceanospirillales</taxon>
        <taxon>Oceanospirillaceae</taxon>
        <taxon>Motiliproteus</taxon>
    </lineage>
</organism>
<dbReference type="InterPro" id="IPR000014">
    <property type="entry name" value="PAS"/>
</dbReference>
<keyword evidence="3" id="KW-0973">c-di-GMP</keyword>
<evidence type="ECO:0000256" key="4">
    <source>
        <dbReference type="ARBA" id="ARBA00051114"/>
    </source>
</evidence>
<dbReference type="Gene3D" id="3.30.450.20">
    <property type="entry name" value="PAS domain"/>
    <property type="match status" value="2"/>
</dbReference>
<dbReference type="PROSITE" id="PS50885">
    <property type="entry name" value="HAMP"/>
    <property type="match status" value="1"/>
</dbReference>
<dbReference type="Pfam" id="PF00989">
    <property type="entry name" value="PAS"/>
    <property type="match status" value="1"/>
</dbReference>
<accession>A0A369WCM7</accession>
<dbReference type="OrthoDB" id="8416215at2"/>
<dbReference type="Pfam" id="PF11845">
    <property type="entry name" value="Tll0287-like"/>
    <property type="match status" value="1"/>
</dbReference>
<dbReference type="RefSeq" id="WP_114696685.1">
    <property type="nucleotide sequence ID" value="NZ_QQOH01000004.1"/>
</dbReference>
<dbReference type="Gene3D" id="3.30.70.270">
    <property type="match status" value="1"/>
</dbReference>
<dbReference type="Pfam" id="PF00990">
    <property type="entry name" value="GGDEF"/>
    <property type="match status" value="1"/>
</dbReference>
<keyword evidence="5" id="KW-0472">Membrane</keyword>
<dbReference type="CDD" id="cd00130">
    <property type="entry name" value="PAS"/>
    <property type="match status" value="2"/>
</dbReference>
<evidence type="ECO:0000259" key="7">
    <source>
        <dbReference type="PROSITE" id="PS50113"/>
    </source>
</evidence>
<dbReference type="NCBIfam" id="TIGR00229">
    <property type="entry name" value="sensory_box"/>
    <property type="match status" value="1"/>
</dbReference>
<dbReference type="InterPro" id="IPR029787">
    <property type="entry name" value="Nucleotide_cyclase"/>
</dbReference>